<evidence type="ECO:0000256" key="3">
    <source>
        <dbReference type="ARBA" id="ARBA00023004"/>
    </source>
</evidence>
<dbReference type="InterPro" id="IPR050668">
    <property type="entry name" value="Cytochrome_b5"/>
</dbReference>
<evidence type="ECO:0000313" key="8">
    <source>
        <dbReference type="Proteomes" id="UP000504636"/>
    </source>
</evidence>
<feature type="non-terminal residue" evidence="7">
    <location>
        <position position="51"/>
    </location>
</feature>
<evidence type="ECO:0000313" key="7">
    <source>
        <dbReference type="EMBL" id="KAF2813368.1"/>
    </source>
</evidence>
<dbReference type="InterPro" id="IPR001199">
    <property type="entry name" value="Cyt_B5-like_heme/steroid-bd"/>
</dbReference>
<evidence type="ECO:0000259" key="6">
    <source>
        <dbReference type="PROSITE" id="PS50255"/>
    </source>
</evidence>
<dbReference type="InterPro" id="IPR018506">
    <property type="entry name" value="Cyt_B5_heme-BS"/>
</dbReference>
<reference evidence="7 9" key="1">
    <citation type="journal article" date="2020" name="Stud. Mycol.">
        <title>101 Dothideomycetes genomes: a test case for predicting lifestyles and emergence of pathogens.</title>
        <authorList>
            <person name="Haridas S."/>
            <person name="Albert R."/>
            <person name="Binder M."/>
            <person name="Bloem J."/>
            <person name="Labutti K."/>
            <person name="Salamov A."/>
            <person name="Andreopoulos B."/>
            <person name="Baker S."/>
            <person name="Barry K."/>
            <person name="Bills G."/>
            <person name="Bluhm B."/>
            <person name="Cannon C."/>
            <person name="Castanera R."/>
            <person name="Culley D."/>
            <person name="Daum C."/>
            <person name="Ezra D."/>
            <person name="Gonzalez J."/>
            <person name="Henrissat B."/>
            <person name="Kuo A."/>
            <person name="Liang C."/>
            <person name="Lipzen A."/>
            <person name="Lutzoni F."/>
            <person name="Magnuson J."/>
            <person name="Mondo S."/>
            <person name="Nolan M."/>
            <person name="Ohm R."/>
            <person name="Pangilinan J."/>
            <person name="Park H.-J."/>
            <person name="Ramirez L."/>
            <person name="Alfaro M."/>
            <person name="Sun H."/>
            <person name="Tritt A."/>
            <person name="Yoshinaga Y."/>
            <person name="Zwiers L.-H."/>
            <person name="Turgeon B."/>
            <person name="Goodwin S."/>
            <person name="Spatafora J."/>
            <person name="Crous P."/>
            <person name="Grigoriev I."/>
        </authorList>
    </citation>
    <scope>NUCLEOTIDE SEQUENCE</scope>
    <source>
        <strain evidence="7 9">CBS 304.34</strain>
    </source>
</reference>
<dbReference type="GO" id="GO:0046872">
    <property type="term" value="F:metal ion binding"/>
    <property type="evidence" value="ECO:0007669"/>
    <property type="project" value="UniProtKB-UniRule"/>
</dbReference>
<dbReference type="EMBL" id="MU003696">
    <property type="protein sequence ID" value="KAF2813368.1"/>
    <property type="molecule type" value="Genomic_DNA"/>
</dbReference>
<dbReference type="GeneID" id="54455323"/>
<accession>A0A6A6YXT6</accession>
<dbReference type="PANTHER" id="PTHR19359">
    <property type="entry name" value="CYTOCHROME B5"/>
    <property type="match status" value="1"/>
</dbReference>
<keyword evidence="2 5" id="KW-0479">Metal-binding</keyword>
<evidence type="ECO:0000256" key="5">
    <source>
        <dbReference type="RuleBase" id="RU362121"/>
    </source>
</evidence>
<name>A0A6A6YXT6_9PEZI</name>
<protein>
    <recommendedName>
        <fullName evidence="6">Cytochrome b5 heme-binding domain-containing protein</fullName>
    </recommendedName>
</protein>
<dbReference type="Pfam" id="PF00173">
    <property type="entry name" value="Cyt-b5"/>
    <property type="match status" value="1"/>
</dbReference>
<reference evidence="9" key="2">
    <citation type="submission" date="2020-04" db="EMBL/GenBank/DDBJ databases">
        <authorList>
            <consortium name="NCBI Genome Project"/>
        </authorList>
    </citation>
    <scope>NUCLEOTIDE SEQUENCE</scope>
    <source>
        <strain evidence="9">CBS 304.34</strain>
    </source>
</reference>
<dbReference type="SUPFAM" id="SSF55856">
    <property type="entry name" value="Cytochrome b5-like heme/steroid binding domain"/>
    <property type="match status" value="1"/>
</dbReference>
<dbReference type="OrthoDB" id="1925334at2759"/>
<feature type="domain" description="Cytochrome b5 heme-binding" evidence="6">
    <location>
        <begin position="1"/>
        <end position="51"/>
    </location>
</feature>
<evidence type="ECO:0000256" key="1">
    <source>
        <dbReference type="ARBA" id="ARBA00022617"/>
    </source>
</evidence>
<dbReference type="GO" id="GO:0016020">
    <property type="term" value="C:membrane"/>
    <property type="evidence" value="ECO:0007669"/>
    <property type="project" value="TreeGrafter"/>
</dbReference>
<proteinExistence type="inferred from homology"/>
<sequence>SAQEITKHRNRHSCWIVIEGHTYDVTDFLDKHPGGPDTILRYAGKARVDFF</sequence>
<organism evidence="7">
    <name type="scientific">Mytilinidion resinicola</name>
    <dbReference type="NCBI Taxonomy" id="574789"/>
    <lineage>
        <taxon>Eukaryota</taxon>
        <taxon>Fungi</taxon>
        <taxon>Dikarya</taxon>
        <taxon>Ascomycota</taxon>
        <taxon>Pezizomycotina</taxon>
        <taxon>Dothideomycetes</taxon>
        <taxon>Pleosporomycetidae</taxon>
        <taxon>Mytilinidiales</taxon>
        <taxon>Mytilinidiaceae</taxon>
        <taxon>Mytilinidion</taxon>
    </lineage>
</organism>
<evidence type="ECO:0000256" key="2">
    <source>
        <dbReference type="ARBA" id="ARBA00022723"/>
    </source>
</evidence>
<gene>
    <name evidence="7 9" type="ORF">BDZ99DRAFT_345373</name>
</gene>
<dbReference type="RefSeq" id="XP_033580332.1">
    <property type="nucleotide sequence ID" value="XM_033714430.1"/>
</dbReference>
<evidence type="ECO:0000313" key="9">
    <source>
        <dbReference type="RefSeq" id="XP_033580332.1"/>
    </source>
</evidence>
<reference evidence="9" key="3">
    <citation type="submission" date="2025-04" db="UniProtKB">
        <authorList>
            <consortium name="RefSeq"/>
        </authorList>
    </citation>
    <scope>IDENTIFICATION</scope>
    <source>
        <strain evidence="9">CBS 304.34</strain>
    </source>
</reference>
<dbReference type="PANTHER" id="PTHR19359:SF25">
    <property type="entry name" value="CYTOCHROME B5 HEME-BINDING DOMAIN-CONTAINING PROTEIN"/>
    <property type="match status" value="1"/>
</dbReference>
<dbReference type="Gene3D" id="3.10.120.10">
    <property type="entry name" value="Cytochrome b5-like heme/steroid binding domain"/>
    <property type="match status" value="1"/>
</dbReference>
<dbReference type="InterPro" id="IPR036400">
    <property type="entry name" value="Cyt_B5-like_heme/steroid_sf"/>
</dbReference>
<evidence type="ECO:0000256" key="4">
    <source>
        <dbReference type="ARBA" id="ARBA00038168"/>
    </source>
</evidence>
<dbReference type="Proteomes" id="UP000504636">
    <property type="component" value="Unplaced"/>
</dbReference>
<keyword evidence="1 5" id="KW-0349">Heme</keyword>
<comment type="similarity">
    <text evidence="4 5">Belongs to the cytochrome b5 family.</text>
</comment>
<dbReference type="PROSITE" id="PS00191">
    <property type="entry name" value="CYTOCHROME_B5_1"/>
    <property type="match status" value="1"/>
</dbReference>
<dbReference type="PROSITE" id="PS50255">
    <property type="entry name" value="CYTOCHROME_B5_2"/>
    <property type="match status" value="1"/>
</dbReference>
<keyword evidence="8" id="KW-1185">Reference proteome</keyword>
<keyword evidence="3 5" id="KW-0408">Iron</keyword>
<dbReference type="AlphaFoldDB" id="A0A6A6YXT6"/>
<feature type="non-terminal residue" evidence="7">
    <location>
        <position position="1"/>
    </location>
</feature>
<dbReference type="GO" id="GO:0020037">
    <property type="term" value="F:heme binding"/>
    <property type="evidence" value="ECO:0007669"/>
    <property type="project" value="UniProtKB-UniRule"/>
</dbReference>